<organism evidence="1 2">
    <name type="scientific">Escherichia coli</name>
    <dbReference type="NCBI Taxonomy" id="562"/>
    <lineage>
        <taxon>Bacteria</taxon>
        <taxon>Pseudomonadati</taxon>
        <taxon>Pseudomonadota</taxon>
        <taxon>Gammaproteobacteria</taxon>
        <taxon>Enterobacterales</taxon>
        <taxon>Enterobacteriaceae</taxon>
        <taxon>Escherichia</taxon>
    </lineage>
</organism>
<dbReference type="RefSeq" id="WP_021526007.1">
    <property type="nucleotide sequence ID" value="NZ_BAAFJY010000001.1"/>
</dbReference>
<reference evidence="1 2" key="1">
    <citation type="submission" date="2018-06" db="EMBL/GenBank/DDBJ databases">
        <authorList>
            <consortium name="Pathogen Informatics"/>
            <person name="Doyle S."/>
        </authorList>
    </citation>
    <scope>NUCLEOTIDE SEQUENCE [LARGE SCALE GENOMIC DNA]</scope>
    <source>
        <strain evidence="1 2">NCTC11341</strain>
    </source>
</reference>
<evidence type="ECO:0000313" key="1">
    <source>
        <dbReference type="EMBL" id="STH73607.1"/>
    </source>
</evidence>
<protein>
    <submittedName>
        <fullName evidence="1">Mu prophage protein</fullName>
    </submittedName>
</protein>
<dbReference type="AlphaFoldDB" id="A0A2X8GPJ8"/>
<proteinExistence type="predicted"/>
<evidence type="ECO:0000313" key="2">
    <source>
        <dbReference type="Proteomes" id="UP000254428"/>
    </source>
</evidence>
<dbReference type="EMBL" id="UGBT01000002">
    <property type="protein sequence ID" value="STH73607.1"/>
    <property type="molecule type" value="Genomic_DNA"/>
</dbReference>
<dbReference type="Proteomes" id="UP000254428">
    <property type="component" value="Unassembled WGS sequence"/>
</dbReference>
<accession>A0A2X8GPJ8</accession>
<name>A0A2X8GPJ8_ECOLX</name>
<sequence>MNNETKFTPKDLDEELVKAKMLERMRDVIETAISKGFSAREALEIMTREIHLIRDEVLLHNKKAHNNIVCRELGVDDSAVIPQRQYLCALMRGSRH</sequence>
<gene>
    <name evidence="1" type="primary">gp14</name>
    <name evidence="1" type="ORF">NCTC11341_05323</name>
</gene>